<dbReference type="OrthoDB" id="275582at2759"/>
<dbReference type="Gene3D" id="3.30.70.330">
    <property type="match status" value="1"/>
</dbReference>
<dbReference type="PANTHER" id="PTHR12059">
    <property type="entry name" value="RIBOSOMAL PROTEIN L23-RELATED"/>
    <property type="match status" value="1"/>
</dbReference>
<dbReference type="EMBL" id="KV453843">
    <property type="protein sequence ID" value="ODV89345.1"/>
    <property type="molecule type" value="Genomic_DNA"/>
</dbReference>
<dbReference type="InterPro" id="IPR013025">
    <property type="entry name" value="Ribosomal_uL23-like"/>
</dbReference>
<dbReference type="InterPro" id="IPR012678">
    <property type="entry name" value="Ribosomal_uL23/eL15/eS24_sf"/>
</dbReference>
<gene>
    <name evidence="5" type="ORF">CANCADRAFT_3973</name>
</gene>
<sequence>MNRGIRRLASSAAQVSDIIAPESAVASKPPFKTGLLKDYLPKETITLLHPNPRLSPYQAKFIVPLHFNKLMLRDYLWNIYGLAAKSITTQLQPVRRTYAISTGQFPRPKQVKKMTIEMDQPFIWPKIDYTQPDLFRLKQDIGSSKHIAKWSVIRYDQFFDQPMKYMAEDPEVDGLAVLPDAATPFIPKKDRKTRSIKSRLTTY</sequence>
<dbReference type="PANTHER" id="PTHR12059:SF5">
    <property type="entry name" value="LARGE RIBOSOMAL SUBUNIT PROTEIN UL23M"/>
    <property type="match status" value="1"/>
</dbReference>
<dbReference type="GO" id="GO:0003735">
    <property type="term" value="F:structural constituent of ribosome"/>
    <property type="evidence" value="ECO:0007669"/>
    <property type="project" value="InterPro"/>
</dbReference>
<evidence type="ECO:0000256" key="3">
    <source>
        <dbReference type="ARBA" id="ARBA00023274"/>
    </source>
</evidence>
<evidence type="ECO:0000256" key="2">
    <source>
        <dbReference type="ARBA" id="ARBA00022980"/>
    </source>
</evidence>
<protein>
    <recommendedName>
        <fullName evidence="4">Large ribosomal subunit protein uL23m</fullName>
    </recommendedName>
</protein>
<organism evidence="5 6">
    <name type="scientific">Tortispora caseinolytica NRRL Y-17796</name>
    <dbReference type="NCBI Taxonomy" id="767744"/>
    <lineage>
        <taxon>Eukaryota</taxon>
        <taxon>Fungi</taxon>
        <taxon>Dikarya</taxon>
        <taxon>Ascomycota</taxon>
        <taxon>Saccharomycotina</taxon>
        <taxon>Trigonopsidomycetes</taxon>
        <taxon>Trigonopsidales</taxon>
        <taxon>Trigonopsidaceae</taxon>
        <taxon>Tortispora</taxon>
    </lineage>
</organism>
<proteinExistence type="inferred from homology"/>
<comment type="similarity">
    <text evidence="1">Belongs to the universal ribosomal protein uL23 family.</text>
</comment>
<dbReference type="SUPFAM" id="SSF54189">
    <property type="entry name" value="Ribosomal proteins S24e, L23 and L15e"/>
    <property type="match status" value="1"/>
</dbReference>
<reference evidence="6" key="1">
    <citation type="submission" date="2016-02" db="EMBL/GenBank/DDBJ databases">
        <title>Comparative genomics of biotechnologically important yeasts.</title>
        <authorList>
            <consortium name="DOE Joint Genome Institute"/>
            <person name="Riley R."/>
            <person name="Haridas S."/>
            <person name="Wolfe K.H."/>
            <person name="Lopes M.R."/>
            <person name="Hittinger C.T."/>
            <person name="Goker M."/>
            <person name="Salamov A."/>
            <person name="Wisecaver J."/>
            <person name="Long T.M."/>
            <person name="Aerts A.L."/>
            <person name="Barry K."/>
            <person name="Choi C."/>
            <person name="Clum A."/>
            <person name="Coughlan A.Y."/>
            <person name="Deshpande S."/>
            <person name="Douglass A.P."/>
            <person name="Hanson S.J."/>
            <person name="Klenk H.-P."/>
            <person name="Labutti K."/>
            <person name="Lapidus A."/>
            <person name="Lindquist E."/>
            <person name="Lipzen A."/>
            <person name="Meier-Kolthoff J.P."/>
            <person name="Ohm R.A."/>
            <person name="Otillar R.P."/>
            <person name="Pangilinan J."/>
            <person name="Peng Y."/>
            <person name="Rokas A."/>
            <person name="Rosa C.A."/>
            <person name="Scheuner C."/>
            <person name="Sibirny A.A."/>
            <person name="Slot J.C."/>
            <person name="Stielow J.B."/>
            <person name="Sun H."/>
            <person name="Kurtzman C.P."/>
            <person name="Blackwell M."/>
            <person name="Jeffries T.W."/>
            <person name="Grigoriev I.V."/>
        </authorList>
    </citation>
    <scope>NUCLEOTIDE SEQUENCE [LARGE SCALE GENOMIC DNA]</scope>
    <source>
        <strain evidence="6">NRRL Y-17796</strain>
    </source>
</reference>
<keyword evidence="3" id="KW-0687">Ribonucleoprotein</keyword>
<dbReference type="AlphaFoldDB" id="A0A1E4TC56"/>
<evidence type="ECO:0000313" key="6">
    <source>
        <dbReference type="Proteomes" id="UP000095023"/>
    </source>
</evidence>
<dbReference type="Proteomes" id="UP000095023">
    <property type="component" value="Unassembled WGS sequence"/>
</dbReference>
<name>A0A1E4TC56_9ASCO</name>
<dbReference type="GO" id="GO:0005762">
    <property type="term" value="C:mitochondrial large ribosomal subunit"/>
    <property type="evidence" value="ECO:0007669"/>
    <property type="project" value="TreeGrafter"/>
</dbReference>
<dbReference type="Pfam" id="PF00276">
    <property type="entry name" value="Ribosomal_L23"/>
    <property type="match status" value="1"/>
</dbReference>
<accession>A0A1E4TC56</accession>
<dbReference type="GO" id="GO:0032543">
    <property type="term" value="P:mitochondrial translation"/>
    <property type="evidence" value="ECO:0007669"/>
    <property type="project" value="TreeGrafter"/>
</dbReference>
<evidence type="ECO:0000256" key="4">
    <source>
        <dbReference type="ARBA" id="ARBA00039977"/>
    </source>
</evidence>
<evidence type="ECO:0000313" key="5">
    <source>
        <dbReference type="EMBL" id="ODV89345.1"/>
    </source>
</evidence>
<dbReference type="InterPro" id="IPR012677">
    <property type="entry name" value="Nucleotide-bd_a/b_plait_sf"/>
</dbReference>
<evidence type="ECO:0000256" key="1">
    <source>
        <dbReference type="ARBA" id="ARBA00006700"/>
    </source>
</evidence>
<keyword evidence="2" id="KW-0689">Ribosomal protein</keyword>
<keyword evidence="6" id="KW-1185">Reference proteome</keyword>